<name>A0A1K0IIN1_CUPNE</name>
<proteinExistence type="predicted"/>
<protein>
    <submittedName>
        <fullName evidence="1">Uncharacterized protein</fullName>
    </submittedName>
</protein>
<sequence length="521" mass="57355">MYVVSTGPERVESRTTLAGVLALLNLEPGPKPGLRAEDIAVRHVERGAIPVLRLPSGSFAVRPAGDPKAILTSILDEVERFIVRPHGKVLRPHEMSRTSWQAVWAAGRLAVFTNEAVDPDHVANLGAANLDLFAVAEPFDAYAFVHGEFHRRFGYGTNGPEFAPGAGINGRHEVHVAYALQRGEPVRDCILNAYRSGGDASDAGRHDLHWLPTLIAVPSLRGALSANQLQALCSVMRHDKLAITARNAPRLIALVKPLAVDCTHVDVDDALFAAQVVPPLAPPLFRAPTGDDAAPVSPLAARLHALIGAKRYAERIERAQADRAKGSLSERRFQHERALAAIERDHGSFMWPNRFALAVLQRDLGCLLEFLDTPSDRNTLSKRVLREECGVVLTGVPAAIRRRRIFELCGFSEAEQRQWDAQALTARSLRLQAKDAERARERAEASRWNLNGTRMNGREYVDLCIGEGFRQIRHLPRGNSRVYYIEQPETRTIRRLQAGDGTLAYAQARLAELEPALAIAA</sequence>
<accession>A0A1K0IIN1</accession>
<evidence type="ECO:0000313" key="1">
    <source>
        <dbReference type="EMBL" id="SCU77278.1"/>
    </source>
</evidence>
<dbReference type="RefSeq" id="WP_340526876.1">
    <property type="nucleotide sequence ID" value="NZ_FMSH01000308.1"/>
</dbReference>
<reference evidence="1" key="1">
    <citation type="submission" date="2016-09" db="EMBL/GenBank/DDBJ databases">
        <authorList>
            <person name="Capua I."/>
            <person name="De Benedictis P."/>
            <person name="Joannis T."/>
            <person name="Lombin L.H."/>
            <person name="Cattoli G."/>
        </authorList>
    </citation>
    <scope>NUCLEOTIDE SEQUENCE</scope>
    <source>
        <strain evidence="1">B9</strain>
    </source>
</reference>
<gene>
    <name evidence="1" type="ORF">CNECB9_3760001</name>
</gene>
<dbReference type="AlphaFoldDB" id="A0A1K0IIN1"/>
<dbReference type="EMBL" id="FMSH01000308">
    <property type="protein sequence ID" value="SCU77278.1"/>
    <property type="molecule type" value="Genomic_DNA"/>
</dbReference>
<organism evidence="1">
    <name type="scientific">Cupriavidus necator</name>
    <name type="common">Alcaligenes eutrophus</name>
    <name type="synonym">Ralstonia eutropha</name>
    <dbReference type="NCBI Taxonomy" id="106590"/>
    <lineage>
        <taxon>Bacteria</taxon>
        <taxon>Pseudomonadati</taxon>
        <taxon>Pseudomonadota</taxon>
        <taxon>Betaproteobacteria</taxon>
        <taxon>Burkholderiales</taxon>
        <taxon>Burkholderiaceae</taxon>
        <taxon>Cupriavidus</taxon>
    </lineage>
</organism>